<dbReference type="Proteomes" id="UP000187717">
    <property type="component" value="Unassembled WGS sequence"/>
</dbReference>
<evidence type="ECO:0008006" key="3">
    <source>
        <dbReference type="Google" id="ProtNLM"/>
    </source>
</evidence>
<dbReference type="PROSITE" id="PS51257">
    <property type="entry name" value="PROKAR_LIPOPROTEIN"/>
    <property type="match status" value="1"/>
</dbReference>
<accession>A0ABD7MPF8</accession>
<evidence type="ECO:0000313" key="2">
    <source>
        <dbReference type="Proteomes" id="UP000187717"/>
    </source>
</evidence>
<dbReference type="EMBL" id="FTXV01000264">
    <property type="protein sequence ID" value="SJE69121.1"/>
    <property type="molecule type" value="Genomic_DNA"/>
</dbReference>
<organism evidence="1 2">
    <name type="scientific">Shigella sonnei</name>
    <dbReference type="NCBI Taxonomy" id="624"/>
    <lineage>
        <taxon>Bacteria</taxon>
        <taxon>Pseudomonadati</taxon>
        <taxon>Pseudomonadota</taxon>
        <taxon>Gammaproteobacteria</taxon>
        <taxon>Enterobacterales</taxon>
        <taxon>Enterobacteriaceae</taxon>
        <taxon>Shigella</taxon>
    </lineage>
</organism>
<reference evidence="1 2" key="1">
    <citation type="submission" date="2017-01" db="EMBL/GenBank/DDBJ databases">
        <authorList>
            <consortium name="Pathogen Informatics"/>
        </authorList>
    </citation>
    <scope>NUCLEOTIDE SEQUENCE [LARGE SCALE GENOMIC DNA]</scope>
    <source>
        <strain evidence="1 2">3626STDY6095480</strain>
    </source>
</reference>
<protein>
    <recommendedName>
        <fullName evidence="3">Lipoprotein</fullName>
    </recommendedName>
</protein>
<comment type="caution">
    <text evidence="1">The sequence shown here is derived from an EMBL/GenBank/DDBJ whole genome shotgun (WGS) entry which is preliminary data.</text>
</comment>
<proteinExistence type="predicted"/>
<evidence type="ECO:0000313" key="1">
    <source>
        <dbReference type="EMBL" id="SJE69121.1"/>
    </source>
</evidence>
<dbReference type="AlphaFoldDB" id="A0ABD7MPF8"/>
<sequence length="120" mass="13583">MKKLLIGLLIALSTGCTTTHSFMDKAYVGYVDDKAVVLFDAGTRNGVKYYRPQFQSDCGRIYNKIYHDDNTSTGCLIRDSRIAELHPYREHVSKVVPHQTDSVHDWLEGVNSPSHILDNL</sequence>
<name>A0ABD7MPF8_SHISO</name>
<gene>
    <name evidence="1" type="ORF">SAMEA3356023_04702</name>
</gene>